<reference evidence="4 5" key="1">
    <citation type="submission" date="2021-05" db="EMBL/GenBank/DDBJ databases">
        <title>The draft genome of Geobacter luticola JCM 17780.</title>
        <authorList>
            <person name="Xu Z."/>
            <person name="Masuda Y."/>
            <person name="Itoh H."/>
            <person name="Senoo K."/>
        </authorList>
    </citation>
    <scope>NUCLEOTIDE SEQUENCE [LARGE SCALE GENOMIC DNA]</scope>
    <source>
        <strain evidence="4 5">JCM 17780</strain>
    </source>
</reference>
<dbReference type="Proteomes" id="UP000756860">
    <property type="component" value="Unassembled WGS sequence"/>
</dbReference>
<dbReference type="SUPFAM" id="SSF101898">
    <property type="entry name" value="NHL repeat"/>
    <property type="match status" value="1"/>
</dbReference>
<feature type="chain" id="PRO_5046071864" evidence="3">
    <location>
        <begin position="26"/>
        <end position="364"/>
    </location>
</feature>
<evidence type="ECO:0000256" key="1">
    <source>
        <dbReference type="ARBA" id="ARBA00022737"/>
    </source>
</evidence>
<dbReference type="Pfam" id="PF17170">
    <property type="entry name" value="DUF5128"/>
    <property type="match status" value="1"/>
</dbReference>
<dbReference type="PROSITE" id="PS51125">
    <property type="entry name" value="NHL"/>
    <property type="match status" value="2"/>
</dbReference>
<keyword evidence="3" id="KW-0732">Signal</keyword>
<dbReference type="CDD" id="cd14962">
    <property type="entry name" value="NHL_like_6"/>
    <property type="match status" value="1"/>
</dbReference>
<evidence type="ECO:0000256" key="3">
    <source>
        <dbReference type="SAM" id="SignalP"/>
    </source>
</evidence>
<keyword evidence="1" id="KW-0677">Repeat</keyword>
<proteinExistence type="predicted"/>
<sequence length="364" mass="40010">MKNMNSTIKKLAGLIFGLGLLAGCAAEQQEVRKFYWPQLPERPRIEWKKAYSSQLDFPRSGFKAFVSAIAGTEDPILFSKPVDIKSNGEGKVYVSDPMAGVVYVYDMVEGTVHLLGGEDAVGQFKNPVGLTLDGSLNIYVSDQEKLMILVFDRNEKPLRAIPLQGVLGRPTGMAFDKQRNRLYVVDIKDHRIGVFSPEGTLLSTIGKRGDEDGDLNFPTAVAVNSKGEIIVADSMNARIQIFDAEGKFLRKFGRRGDGPSDFQIVKGVAVDSDDNIYVTEGKGHKMLIFSTNGDFLLLVGGLYSVLGSGKAAPGGFLIPQGIDIDKNDTIYVVDQLNKRFQVFQYLSDRYLQANPVPGYTPPKQ</sequence>
<dbReference type="InterPro" id="IPR011042">
    <property type="entry name" value="6-blade_b-propeller_TolB-like"/>
</dbReference>
<comment type="caution">
    <text evidence="4">The sequence shown here is derived from an EMBL/GenBank/DDBJ whole genome shotgun (WGS) entry which is preliminary data.</text>
</comment>
<name>A0ABS5SHZ1_9BACT</name>
<accession>A0ABS5SHZ1</accession>
<feature type="signal peptide" evidence="3">
    <location>
        <begin position="1"/>
        <end position="25"/>
    </location>
</feature>
<dbReference type="EMBL" id="JAHCVK010000005">
    <property type="protein sequence ID" value="MBT0653772.1"/>
    <property type="molecule type" value="Genomic_DNA"/>
</dbReference>
<evidence type="ECO:0000313" key="4">
    <source>
        <dbReference type="EMBL" id="MBT0653772.1"/>
    </source>
</evidence>
<dbReference type="InterPro" id="IPR001258">
    <property type="entry name" value="NHL_repeat"/>
</dbReference>
<feature type="repeat" description="NHL" evidence="2">
    <location>
        <begin position="202"/>
        <end position="245"/>
    </location>
</feature>
<organism evidence="4 5">
    <name type="scientific">Geomobilimonas luticola</name>
    <dbReference type="NCBI Taxonomy" id="1114878"/>
    <lineage>
        <taxon>Bacteria</taxon>
        <taxon>Pseudomonadati</taxon>
        <taxon>Thermodesulfobacteriota</taxon>
        <taxon>Desulfuromonadia</taxon>
        <taxon>Geobacterales</taxon>
        <taxon>Geobacteraceae</taxon>
        <taxon>Geomobilimonas</taxon>
    </lineage>
</organism>
<dbReference type="RefSeq" id="WP_214175776.1">
    <property type="nucleotide sequence ID" value="NZ_JAHCVK010000005.1"/>
</dbReference>
<dbReference type="PANTHER" id="PTHR24104:SF25">
    <property type="entry name" value="PROTEIN LIN-41"/>
    <property type="match status" value="1"/>
</dbReference>
<feature type="repeat" description="NHL" evidence="2">
    <location>
        <begin position="249"/>
        <end position="292"/>
    </location>
</feature>
<dbReference type="PROSITE" id="PS51257">
    <property type="entry name" value="PROKAR_LIPOPROTEIN"/>
    <property type="match status" value="1"/>
</dbReference>
<protein>
    <submittedName>
        <fullName evidence="4">6-bladed beta-propeller</fullName>
    </submittedName>
</protein>
<keyword evidence="5" id="KW-1185">Reference proteome</keyword>
<evidence type="ECO:0000313" key="5">
    <source>
        <dbReference type="Proteomes" id="UP000756860"/>
    </source>
</evidence>
<dbReference type="PANTHER" id="PTHR24104">
    <property type="entry name" value="E3 UBIQUITIN-PROTEIN LIGASE NHLRC1-RELATED"/>
    <property type="match status" value="1"/>
</dbReference>
<dbReference type="InterPro" id="IPR050952">
    <property type="entry name" value="TRIM-NHL_E3_ligases"/>
</dbReference>
<gene>
    <name evidence="4" type="ORF">KI810_11950</name>
</gene>
<evidence type="ECO:0000256" key="2">
    <source>
        <dbReference type="PROSITE-ProRule" id="PRU00504"/>
    </source>
</evidence>
<dbReference type="Gene3D" id="2.120.10.30">
    <property type="entry name" value="TolB, C-terminal domain"/>
    <property type="match status" value="3"/>
</dbReference>